<dbReference type="EMBL" id="NCKW01017139">
    <property type="protein sequence ID" value="POM59489.1"/>
    <property type="molecule type" value="Genomic_DNA"/>
</dbReference>
<gene>
    <name evidence="1" type="ORF">PHPALM_31780</name>
</gene>
<accession>A0A2P4X1R6</accession>
<dbReference type="Proteomes" id="UP000237271">
    <property type="component" value="Unassembled WGS sequence"/>
</dbReference>
<name>A0A2P4X1R6_9STRA</name>
<keyword evidence="2" id="KW-1185">Reference proteome</keyword>
<proteinExistence type="predicted"/>
<dbReference type="OrthoDB" id="67041at2759"/>
<evidence type="ECO:0000313" key="2">
    <source>
        <dbReference type="Proteomes" id="UP000237271"/>
    </source>
</evidence>
<comment type="caution">
    <text evidence="1">The sequence shown here is derived from an EMBL/GenBank/DDBJ whole genome shotgun (WGS) entry which is preliminary data.</text>
</comment>
<organism evidence="1 2">
    <name type="scientific">Phytophthora palmivora</name>
    <dbReference type="NCBI Taxonomy" id="4796"/>
    <lineage>
        <taxon>Eukaryota</taxon>
        <taxon>Sar</taxon>
        <taxon>Stramenopiles</taxon>
        <taxon>Oomycota</taxon>
        <taxon>Peronosporomycetes</taxon>
        <taxon>Peronosporales</taxon>
        <taxon>Peronosporaceae</taxon>
        <taxon>Phytophthora</taxon>
    </lineage>
</organism>
<protein>
    <submittedName>
        <fullName evidence="1">Uncharacterized protein</fullName>
    </submittedName>
</protein>
<evidence type="ECO:0000313" key="1">
    <source>
        <dbReference type="EMBL" id="POM59489.1"/>
    </source>
</evidence>
<reference evidence="1 2" key="1">
    <citation type="journal article" date="2017" name="Genome Biol. Evol.">
        <title>Phytophthora megakarya and P. palmivora, closely related causal agents of cacao black pod rot, underwent increases in genome sizes and gene numbers by different mechanisms.</title>
        <authorList>
            <person name="Ali S.S."/>
            <person name="Shao J."/>
            <person name="Lary D.J."/>
            <person name="Kronmiller B."/>
            <person name="Shen D."/>
            <person name="Strem M.D."/>
            <person name="Amoako-Attah I."/>
            <person name="Akrofi A.Y."/>
            <person name="Begoude B.A."/>
            <person name="Ten Hoopen G.M."/>
            <person name="Coulibaly K."/>
            <person name="Kebe B.I."/>
            <person name="Melnick R.L."/>
            <person name="Guiltinan M.J."/>
            <person name="Tyler B.M."/>
            <person name="Meinhardt L.W."/>
            <person name="Bailey B.A."/>
        </authorList>
    </citation>
    <scope>NUCLEOTIDE SEQUENCE [LARGE SCALE GENOMIC DNA]</scope>
    <source>
        <strain evidence="2">sbr112.9</strain>
    </source>
</reference>
<dbReference type="AlphaFoldDB" id="A0A2P4X1R6"/>
<sequence length="831" mass="92692">MVLHEEDCDEILFRLFRRSYGCTIPRPQSNIRRHGNDLQTLAVTNPNELSRELTATEQVIHSHAKKLPTPLAEFALSPLLNNQETQYPTWDELEEIFRELHHLYEQSANAKLSLREQEYATLLTHVAVRTLTQGCLSNDRGDLDASGVRVKLLEVAVRPTAQWRRLAFTLFLDTSIASLAAILSTQEESSTVRAQHLEVNLFKLLREMVSKAVVVSTTSLASESIANFQGNYHGLDWVDQVIGCLEFFVKKAIGKYSSDRLRSLDEHTLLFLVAEASNRSTFGVELQLKAMELVVATMYAFKIVPAGKSVGSEWQQPTKDHTVWNCGLPVAAVEQYISLELLLYHFYNSPIARLQRLACMVLVDLVCEQLRRTGSREGINAGGLDQIWRTFVEWEDPSVGMRQALLSPYVSSTRVVKQLAPSCPLVSEKHLNAFVNQFRLLAQVDAYFGVNPSLDKAIKGAKNQVNSNISEELLDQVLKLLCSNRAVERFRGECWLAELLSYDQDDDAFSSYDSNATTTAGSVHKQTEVLLVRPKPGIADEELEETLCYDEGGEISLAAQAKFWELSSPTNPPGLRVSFSRVLTLFVRRKLQLSSGKPDGSTIEEINTCSRVLLDHKECEPAVLIPVMLLILDICQCELSYIDKRWKQRDATTSSSPSSQPEVGYGRVAWSDSVASRVLNGDVALDKTLLRQLDAKFFLHVLKVLHEQSDEHSPFECRRTCCGVSASLVGDVGACTALILTQILSENNTTLAKVGGLAALTPFLQACDTRIAVFMAKLIGELVEQEDETQYSAFLRELYVACVEDDDESALYNSYLHTQTLLHNFGASTAA</sequence>